<keyword evidence="3" id="KW-1185">Reference proteome</keyword>
<gene>
    <name evidence="2" type="ORF">EV694_1043</name>
</gene>
<feature type="transmembrane region" description="Helical" evidence="1">
    <location>
        <begin position="177"/>
        <end position="198"/>
    </location>
</feature>
<accession>A0A4R1FWL3</accession>
<comment type="caution">
    <text evidence="2">The sequence shown here is derived from an EMBL/GenBank/DDBJ whole genome shotgun (WGS) entry which is preliminary data.</text>
</comment>
<keyword evidence="1" id="KW-0472">Membrane</keyword>
<sequence>MLSLIGIFVGIVLLMVLAFRGYSIVWIAPICAAIVAFTGDLNVLDAYLDSYMSGLVNFVKAWFPAFLLSAIFGNLMDVSGGAKSIAAWLTRMLGTKSAIASIVLGCALLTYGGVSLFVVVFAIYPLALAVFKEANITRRLIPGTIACGAFTFTMTALPGSPQIQNLIPTAYFGTDAMAAPMMGIIASAILFFGGVAYLEMRRKKYASNGEFFTEPAVIEQSTTPQQEKLPSPLVALLPLIAVIVVLNFIPPLIGLKNDDPKNIVIALLSGIILVGLLSLKQRDKFIPAIGKGANGAVGAIINTAAAVGFGSVVRMVPGFDLLTTMILNILGGPLVSLSIAVNILAGATGSASGGMGIALEALGEKYLAIAKQMHISPEVLHRIASLSSGGLDTMPHNGAVLTLLSNTQMTHKDSYLEIAVTSFIMPIIATIVVIILYNLFGIY</sequence>
<reference evidence="2 3" key="1">
    <citation type="submission" date="2019-03" db="EMBL/GenBank/DDBJ databases">
        <title>Genomic Encyclopedia of Type Strains, Phase IV (KMG-IV): sequencing the most valuable type-strain genomes for metagenomic binning, comparative biology and taxonomic classification.</title>
        <authorList>
            <person name="Goeker M."/>
        </authorList>
    </citation>
    <scope>NUCLEOTIDE SEQUENCE [LARGE SCALE GENOMIC DNA]</scope>
    <source>
        <strain evidence="2 3">DSM 15534</strain>
    </source>
</reference>
<dbReference type="PANTHER" id="PTHR30354:SF7">
    <property type="entry name" value="BLL7963 PROTEIN"/>
    <property type="match status" value="1"/>
</dbReference>
<feature type="transmembrane region" description="Helical" evidence="1">
    <location>
        <begin position="325"/>
        <end position="345"/>
    </location>
</feature>
<keyword evidence="1" id="KW-0812">Transmembrane</keyword>
<dbReference type="RefSeq" id="WP_132690162.1">
    <property type="nucleotide sequence ID" value="NZ_SMFT01000002.1"/>
</dbReference>
<proteinExistence type="predicted"/>
<feature type="transmembrane region" description="Helical" evidence="1">
    <location>
        <begin position="292"/>
        <end position="313"/>
    </location>
</feature>
<feature type="transmembrane region" description="Helical" evidence="1">
    <location>
        <begin position="418"/>
        <end position="440"/>
    </location>
</feature>
<dbReference type="PANTHER" id="PTHR30354">
    <property type="entry name" value="GNT FAMILY GLUCONATE TRANSPORTER"/>
    <property type="match status" value="1"/>
</dbReference>
<dbReference type="InterPro" id="IPR003474">
    <property type="entry name" value="Glcn_transporter"/>
</dbReference>
<dbReference type="GO" id="GO:0005886">
    <property type="term" value="C:plasma membrane"/>
    <property type="evidence" value="ECO:0007669"/>
    <property type="project" value="TreeGrafter"/>
</dbReference>
<feature type="transmembrane region" description="Helical" evidence="1">
    <location>
        <begin position="6"/>
        <end position="39"/>
    </location>
</feature>
<feature type="transmembrane region" description="Helical" evidence="1">
    <location>
        <begin position="51"/>
        <end position="72"/>
    </location>
</feature>
<feature type="transmembrane region" description="Helical" evidence="1">
    <location>
        <begin position="262"/>
        <end position="280"/>
    </location>
</feature>
<organism evidence="2 3">
    <name type="scientific">Volucribacter psittacicida</name>
    <dbReference type="NCBI Taxonomy" id="203482"/>
    <lineage>
        <taxon>Bacteria</taxon>
        <taxon>Pseudomonadati</taxon>
        <taxon>Pseudomonadota</taxon>
        <taxon>Gammaproteobacteria</taxon>
        <taxon>Pasteurellales</taxon>
        <taxon>Pasteurellaceae</taxon>
        <taxon>Volucribacter</taxon>
    </lineage>
</organism>
<feature type="transmembrane region" description="Helical" evidence="1">
    <location>
        <begin position="233"/>
        <end position="250"/>
    </location>
</feature>
<feature type="transmembrane region" description="Helical" evidence="1">
    <location>
        <begin position="140"/>
        <end position="157"/>
    </location>
</feature>
<dbReference type="EMBL" id="SMFT01000002">
    <property type="protein sequence ID" value="TCJ98630.1"/>
    <property type="molecule type" value="Genomic_DNA"/>
</dbReference>
<evidence type="ECO:0000313" key="3">
    <source>
        <dbReference type="Proteomes" id="UP000294702"/>
    </source>
</evidence>
<keyword evidence="1" id="KW-1133">Transmembrane helix</keyword>
<evidence type="ECO:0000256" key="1">
    <source>
        <dbReference type="SAM" id="Phobius"/>
    </source>
</evidence>
<name>A0A4R1FWL3_9PAST</name>
<dbReference type="OrthoDB" id="86125at2"/>
<dbReference type="Proteomes" id="UP000294702">
    <property type="component" value="Unassembled WGS sequence"/>
</dbReference>
<feature type="transmembrane region" description="Helical" evidence="1">
    <location>
        <begin position="98"/>
        <end position="128"/>
    </location>
</feature>
<protein>
    <submittedName>
        <fullName evidence="2">H+/gluconate symporter-like permease</fullName>
    </submittedName>
</protein>
<evidence type="ECO:0000313" key="2">
    <source>
        <dbReference type="EMBL" id="TCJ98630.1"/>
    </source>
</evidence>
<dbReference type="AlphaFoldDB" id="A0A4R1FWL3"/>
<dbReference type="GO" id="GO:0015128">
    <property type="term" value="F:gluconate transmembrane transporter activity"/>
    <property type="evidence" value="ECO:0007669"/>
    <property type="project" value="InterPro"/>
</dbReference>